<reference evidence="2 3" key="1">
    <citation type="submission" date="2020-05" db="EMBL/GenBank/DDBJ databases">
        <title>Compete genome of Limnobacter sp. SAORIC-580.</title>
        <authorList>
            <person name="Song J."/>
            <person name="Cho J.-C."/>
        </authorList>
    </citation>
    <scope>NUCLEOTIDE SEQUENCE [LARGE SCALE GENOMIC DNA]</scope>
    <source>
        <strain evidence="2 3">SAORIC-580</strain>
    </source>
</reference>
<dbReference type="EMBL" id="CP053084">
    <property type="protein sequence ID" value="QJR29473.1"/>
    <property type="molecule type" value="Genomic_DNA"/>
</dbReference>
<dbReference type="SUPFAM" id="SSF111331">
    <property type="entry name" value="NAD kinase/diacylglycerol kinase-like"/>
    <property type="match status" value="1"/>
</dbReference>
<dbReference type="InterPro" id="IPR001206">
    <property type="entry name" value="Diacylglycerol_kinase_cat_dom"/>
</dbReference>
<dbReference type="InterPro" id="IPR016064">
    <property type="entry name" value="NAD/diacylglycerol_kinase_sf"/>
</dbReference>
<organism evidence="2 3">
    <name type="scientific">Limnobacter profundi</name>
    <dbReference type="NCBI Taxonomy" id="2732163"/>
    <lineage>
        <taxon>Bacteria</taxon>
        <taxon>Pseudomonadati</taxon>
        <taxon>Pseudomonadota</taxon>
        <taxon>Betaproteobacteria</taxon>
        <taxon>Burkholderiales</taxon>
        <taxon>Burkholderiaceae</taxon>
        <taxon>Limnobacter</taxon>
    </lineage>
</organism>
<protein>
    <submittedName>
        <fullName evidence="2">Acylglycerol kinase family protein</fullName>
    </submittedName>
</protein>
<dbReference type="Proteomes" id="UP000501130">
    <property type="component" value="Chromosome"/>
</dbReference>
<dbReference type="GO" id="GO:0016301">
    <property type="term" value="F:kinase activity"/>
    <property type="evidence" value="ECO:0007669"/>
    <property type="project" value="UniProtKB-KW"/>
</dbReference>
<evidence type="ECO:0000313" key="3">
    <source>
        <dbReference type="Proteomes" id="UP000501130"/>
    </source>
</evidence>
<gene>
    <name evidence="2" type="ORF">HKT17_06980</name>
</gene>
<dbReference type="InterPro" id="IPR017438">
    <property type="entry name" value="ATP-NAD_kinase_N"/>
</dbReference>
<dbReference type="PROSITE" id="PS50146">
    <property type="entry name" value="DAGK"/>
    <property type="match status" value="1"/>
</dbReference>
<keyword evidence="2" id="KW-0418">Kinase</keyword>
<dbReference type="Pfam" id="PF00781">
    <property type="entry name" value="DAGK_cat"/>
    <property type="match status" value="1"/>
</dbReference>
<dbReference type="Gene3D" id="3.40.50.10330">
    <property type="entry name" value="Probable inorganic polyphosphate/atp-NAD kinase, domain 1"/>
    <property type="match status" value="1"/>
</dbReference>
<evidence type="ECO:0000313" key="2">
    <source>
        <dbReference type="EMBL" id="QJR29473.1"/>
    </source>
</evidence>
<dbReference type="SMART" id="SM00046">
    <property type="entry name" value="DAGKc"/>
    <property type="match status" value="1"/>
</dbReference>
<evidence type="ECO:0000259" key="1">
    <source>
        <dbReference type="PROSITE" id="PS50146"/>
    </source>
</evidence>
<accession>A0ABX6N506</accession>
<keyword evidence="2" id="KW-0808">Transferase</keyword>
<keyword evidence="3" id="KW-1185">Reference proteome</keyword>
<proteinExistence type="predicted"/>
<dbReference type="RefSeq" id="WP_171098867.1">
    <property type="nucleotide sequence ID" value="NZ_CP053084.1"/>
</dbReference>
<name>A0ABX6N506_9BURK</name>
<sequence length="310" mass="33533">MILVIANPKAGYLKTRNSSGSLAEIHRILGNAGHVALTQNAAELEQALLSYKDAPPSVIVPFGGDGTVSAVLGAAAKVWGDHAIPAIFPLHAGTMNMIAWDVYPKTAPLKALRWLVEHQANTHLHSSPRYPIKTSSAQYGFVFGFGVTVNFMHAYYSMGSGPIAATKLLAKIAWGIIRRSPFVENLFSTVKGQQARDNATPQRFAWQACLALSIQCLPLRFRVSTSGGNKAKQDMCLITGVPNKLPLVLNLIRIWFGAMPRSIGVERSTVAKIEFQFDSPTAWQLDGDVHAPLSSIQISSAPAVQFVAME</sequence>
<feature type="domain" description="DAGKc" evidence="1">
    <location>
        <begin position="1"/>
        <end position="140"/>
    </location>
</feature>